<dbReference type="Pfam" id="PF00005">
    <property type="entry name" value="ABC_tran"/>
    <property type="match status" value="1"/>
</dbReference>
<dbReference type="GO" id="GO:0005886">
    <property type="term" value="C:plasma membrane"/>
    <property type="evidence" value="ECO:0007669"/>
    <property type="project" value="UniProtKB-SubCell"/>
</dbReference>
<dbReference type="InterPro" id="IPR003439">
    <property type="entry name" value="ABC_transporter-like_ATP-bd"/>
</dbReference>
<feature type="transmembrane region" description="Helical" evidence="6">
    <location>
        <begin position="31"/>
        <end position="52"/>
    </location>
</feature>
<comment type="subcellular location">
    <subcellularLocation>
        <location evidence="1">Cell membrane</location>
        <topology evidence="1">Multi-pass membrane protein</topology>
    </subcellularLocation>
</comment>
<sequence>MIDAFADPGTPDHRSPGRYLWWLLTSQRRRAWGGALLGTVWMILTTLTPYVLSRAIDDGLVPGRTGALLAWSAALLCLGSFTAWVSIMRHRTMTRLRMDATFRTVKSVVGQAVRLGAALPRQAGAGEIVTIGVTDVLQISQALTMTGPGVGAVAACLVVAVQLLAISLPLAAVVLAGVPVIALVVGPLLGRLKGAEGDYREQQGGLTARIGDLAGGLRVLNGLGGKRLFADAFRGDSRALVDQGYRVGSVTSWVQALGMGLPMLFLAVVTWLAARLAAQGSISVGEFVGVYGYVAVLVQPVAFFIECGYDVTRGMVAANRVVRFLALQPPQREQTAEAPAAPSALSDPESGVEVAPGQLTALVSGRPTEAAEVVDRLGGFADSRVLWGGVPLLDVPAARVRERVLVADNEADLFAGTLREVVAGAREHGDEEMAAAVEAAMAQDVVDALPDGLDSPIDAQGRNLSGGQRQRVRLVRALLADPEVLLAVEPTSALDAHTEAAVAARLRTAREGRTTLVAGTSPLLLDQADTVYYLRDGKVAAKGPHRTLLREVPGYRALVARETEEAPPDTPGDTAPGGTAGRGGGTTAPEGTPRETPRGDAAAPDHATAPPPGAAGMAPREDAPLDDLSEEAAGPGTVPRNGPLLPDQNAADSPRGAAR</sequence>
<dbReference type="AlphaFoldDB" id="A0A1H0NR47"/>
<keyword evidence="4 6" id="KW-0472">Membrane</keyword>
<evidence type="ECO:0000313" key="9">
    <source>
        <dbReference type="EMBL" id="SDO95123.1"/>
    </source>
</evidence>
<dbReference type="SUPFAM" id="SSF52540">
    <property type="entry name" value="P-loop containing nucleoside triphosphate hydrolases"/>
    <property type="match status" value="1"/>
</dbReference>
<evidence type="ECO:0000256" key="3">
    <source>
        <dbReference type="ARBA" id="ARBA00022989"/>
    </source>
</evidence>
<reference evidence="9 10" key="1">
    <citation type="submission" date="2016-10" db="EMBL/GenBank/DDBJ databases">
        <authorList>
            <person name="de Groot N.N."/>
        </authorList>
    </citation>
    <scope>NUCLEOTIDE SEQUENCE [LARGE SCALE GENOMIC DNA]</scope>
    <source>
        <strain evidence="9 10">CGMCC 4.2022</strain>
    </source>
</reference>
<dbReference type="GO" id="GO:0016887">
    <property type="term" value="F:ATP hydrolysis activity"/>
    <property type="evidence" value="ECO:0007669"/>
    <property type="project" value="InterPro"/>
</dbReference>
<name>A0A1H0NR47_9ACTN</name>
<evidence type="ECO:0000256" key="5">
    <source>
        <dbReference type="SAM" id="MobiDB-lite"/>
    </source>
</evidence>
<dbReference type="InterPro" id="IPR011527">
    <property type="entry name" value="ABC1_TM_dom"/>
</dbReference>
<dbReference type="Pfam" id="PF00664">
    <property type="entry name" value="ABC_membrane"/>
    <property type="match status" value="1"/>
</dbReference>
<dbReference type="InterPro" id="IPR036640">
    <property type="entry name" value="ABC1_TM_sf"/>
</dbReference>
<dbReference type="InterPro" id="IPR039421">
    <property type="entry name" value="Type_1_exporter"/>
</dbReference>
<dbReference type="SUPFAM" id="SSF90123">
    <property type="entry name" value="ABC transporter transmembrane region"/>
    <property type="match status" value="1"/>
</dbReference>
<feature type="transmembrane region" description="Helical" evidence="6">
    <location>
        <begin position="290"/>
        <end position="309"/>
    </location>
</feature>
<gene>
    <name evidence="9" type="ORF">SAMN05216259_114157</name>
</gene>
<dbReference type="GO" id="GO:0015421">
    <property type="term" value="F:ABC-type oligopeptide transporter activity"/>
    <property type="evidence" value="ECO:0007669"/>
    <property type="project" value="TreeGrafter"/>
</dbReference>
<dbReference type="RefSeq" id="WP_093787340.1">
    <property type="nucleotide sequence ID" value="NZ_FNIE01000014.1"/>
</dbReference>
<feature type="region of interest" description="Disordered" evidence="5">
    <location>
        <begin position="561"/>
        <end position="659"/>
    </location>
</feature>
<feature type="transmembrane region" description="Helical" evidence="6">
    <location>
        <begin position="256"/>
        <end position="278"/>
    </location>
</feature>
<feature type="compositionally biased region" description="Low complexity" evidence="5">
    <location>
        <begin position="599"/>
        <end position="618"/>
    </location>
</feature>
<dbReference type="PROSITE" id="PS50893">
    <property type="entry name" value="ABC_TRANSPORTER_2"/>
    <property type="match status" value="1"/>
</dbReference>
<dbReference type="Gene3D" id="1.20.1560.10">
    <property type="entry name" value="ABC transporter type 1, transmembrane domain"/>
    <property type="match status" value="1"/>
</dbReference>
<keyword evidence="10" id="KW-1185">Reference proteome</keyword>
<dbReference type="InterPro" id="IPR027417">
    <property type="entry name" value="P-loop_NTPase"/>
</dbReference>
<evidence type="ECO:0000256" key="2">
    <source>
        <dbReference type="ARBA" id="ARBA00022692"/>
    </source>
</evidence>
<feature type="domain" description="ABC transporter" evidence="7">
    <location>
        <begin position="296"/>
        <end position="561"/>
    </location>
</feature>
<evidence type="ECO:0000313" key="10">
    <source>
        <dbReference type="Proteomes" id="UP000199341"/>
    </source>
</evidence>
<dbReference type="PANTHER" id="PTHR43394">
    <property type="entry name" value="ATP-DEPENDENT PERMEASE MDL1, MITOCHONDRIAL"/>
    <property type="match status" value="1"/>
</dbReference>
<dbReference type="OrthoDB" id="4966664at2"/>
<organism evidence="9 10">
    <name type="scientific">Actinacidiphila guanduensis</name>
    <dbReference type="NCBI Taxonomy" id="310781"/>
    <lineage>
        <taxon>Bacteria</taxon>
        <taxon>Bacillati</taxon>
        <taxon>Actinomycetota</taxon>
        <taxon>Actinomycetes</taxon>
        <taxon>Kitasatosporales</taxon>
        <taxon>Streptomycetaceae</taxon>
        <taxon>Actinacidiphila</taxon>
    </lineage>
</organism>
<keyword evidence="2 6" id="KW-0812">Transmembrane</keyword>
<protein>
    <submittedName>
        <fullName evidence="9">ABC-type multidrug transport system, ATPase and permease component</fullName>
    </submittedName>
</protein>
<feature type="transmembrane region" description="Helical" evidence="6">
    <location>
        <begin position="68"/>
        <end position="88"/>
    </location>
</feature>
<dbReference type="CDD" id="cd07346">
    <property type="entry name" value="ABC_6TM_exporters"/>
    <property type="match status" value="1"/>
</dbReference>
<evidence type="ECO:0000259" key="8">
    <source>
        <dbReference type="PROSITE" id="PS50929"/>
    </source>
</evidence>
<evidence type="ECO:0000259" key="7">
    <source>
        <dbReference type="PROSITE" id="PS50893"/>
    </source>
</evidence>
<proteinExistence type="predicted"/>
<evidence type="ECO:0000256" key="1">
    <source>
        <dbReference type="ARBA" id="ARBA00004651"/>
    </source>
</evidence>
<dbReference type="GO" id="GO:0005524">
    <property type="term" value="F:ATP binding"/>
    <property type="evidence" value="ECO:0007669"/>
    <property type="project" value="InterPro"/>
</dbReference>
<keyword evidence="3 6" id="KW-1133">Transmembrane helix</keyword>
<dbReference type="EMBL" id="FNIE01000014">
    <property type="protein sequence ID" value="SDO95123.1"/>
    <property type="molecule type" value="Genomic_DNA"/>
</dbReference>
<dbReference type="PANTHER" id="PTHR43394:SF1">
    <property type="entry name" value="ATP-BINDING CASSETTE SUB-FAMILY B MEMBER 10, MITOCHONDRIAL"/>
    <property type="match status" value="1"/>
</dbReference>
<evidence type="ECO:0000256" key="6">
    <source>
        <dbReference type="SAM" id="Phobius"/>
    </source>
</evidence>
<accession>A0A1H0NR47</accession>
<dbReference type="PROSITE" id="PS00211">
    <property type="entry name" value="ABC_TRANSPORTER_1"/>
    <property type="match status" value="1"/>
</dbReference>
<feature type="domain" description="ABC transmembrane type-1" evidence="8">
    <location>
        <begin position="32"/>
        <end position="313"/>
    </location>
</feature>
<dbReference type="InterPro" id="IPR017871">
    <property type="entry name" value="ABC_transporter-like_CS"/>
</dbReference>
<dbReference type="STRING" id="310781.SAMN05216259_114157"/>
<dbReference type="Gene3D" id="3.40.50.300">
    <property type="entry name" value="P-loop containing nucleotide triphosphate hydrolases"/>
    <property type="match status" value="1"/>
</dbReference>
<evidence type="ECO:0000256" key="4">
    <source>
        <dbReference type="ARBA" id="ARBA00023136"/>
    </source>
</evidence>
<feature type="transmembrane region" description="Helical" evidence="6">
    <location>
        <begin position="170"/>
        <end position="190"/>
    </location>
</feature>
<dbReference type="PROSITE" id="PS50929">
    <property type="entry name" value="ABC_TM1F"/>
    <property type="match status" value="1"/>
</dbReference>
<dbReference type="Proteomes" id="UP000199341">
    <property type="component" value="Unassembled WGS sequence"/>
</dbReference>